<dbReference type="AlphaFoldDB" id="A0A2H0VJH2"/>
<dbReference type="GO" id="GO:0004476">
    <property type="term" value="F:mannose-6-phosphate isomerase activity"/>
    <property type="evidence" value="ECO:0007669"/>
    <property type="project" value="InterPro"/>
</dbReference>
<dbReference type="EMBL" id="PFAF01000008">
    <property type="protein sequence ID" value="PIR99223.1"/>
    <property type="molecule type" value="Genomic_DNA"/>
</dbReference>
<dbReference type="Pfam" id="PF10432">
    <property type="entry name" value="bact-PGI_C"/>
    <property type="match status" value="1"/>
</dbReference>
<protein>
    <recommendedName>
        <fullName evidence="3">SIS domain-containing protein</fullName>
    </recommendedName>
</protein>
<dbReference type="InterPro" id="IPR001347">
    <property type="entry name" value="SIS_dom"/>
</dbReference>
<dbReference type="GO" id="GO:0005975">
    <property type="term" value="P:carbohydrate metabolic process"/>
    <property type="evidence" value="ECO:0007669"/>
    <property type="project" value="InterPro"/>
</dbReference>
<dbReference type="InterPro" id="IPR046348">
    <property type="entry name" value="SIS_dom_sf"/>
</dbReference>
<evidence type="ECO:0000256" key="2">
    <source>
        <dbReference type="ARBA" id="ARBA00023235"/>
    </source>
</evidence>
<dbReference type="GO" id="GO:0004347">
    <property type="term" value="F:glucose-6-phosphate isomerase activity"/>
    <property type="evidence" value="ECO:0007669"/>
    <property type="project" value="InterPro"/>
</dbReference>
<evidence type="ECO:0000313" key="4">
    <source>
        <dbReference type="EMBL" id="PIR99223.1"/>
    </source>
</evidence>
<dbReference type="PROSITE" id="PS51464">
    <property type="entry name" value="SIS"/>
    <property type="match status" value="1"/>
</dbReference>
<dbReference type="Gene3D" id="3.40.50.10490">
    <property type="entry name" value="Glucose-6-phosphate isomerase like protein, domain 1"/>
    <property type="match status" value="2"/>
</dbReference>
<organism evidence="4 5">
    <name type="scientific">Candidatus Collierbacteria bacterium CG10_big_fil_rev_8_21_14_0_10_44_9</name>
    <dbReference type="NCBI Taxonomy" id="1974535"/>
    <lineage>
        <taxon>Bacteria</taxon>
        <taxon>Candidatus Collieribacteriota</taxon>
    </lineage>
</organism>
<evidence type="ECO:0000313" key="5">
    <source>
        <dbReference type="Proteomes" id="UP000230796"/>
    </source>
</evidence>
<dbReference type="GO" id="GO:0097367">
    <property type="term" value="F:carbohydrate derivative binding"/>
    <property type="evidence" value="ECO:0007669"/>
    <property type="project" value="InterPro"/>
</dbReference>
<comment type="similarity">
    <text evidence="1">Belongs to the PGI/PMI family.</text>
</comment>
<proteinExistence type="inferred from homology"/>
<dbReference type="Pfam" id="PF01380">
    <property type="entry name" value="SIS"/>
    <property type="match status" value="1"/>
</dbReference>
<evidence type="ECO:0000259" key="3">
    <source>
        <dbReference type="PROSITE" id="PS51464"/>
    </source>
</evidence>
<feature type="domain" description="SIS" evidence="3">
    <location>
        <begin position="42"/>
        <end position="190"/>
    </location>
</feature>
<sequence>MPSILDSREKIKELDKSDLLGSVEALADQIQDAWEQTKSLTFPSDYHQAKNIIVSGMGGSNLGSLVIKRLFKDELTLPLEIYPHYHLPGYVSPESLVLLSSYSGNTEETLAAVRQAQSVGAKIAVITSGGELAQMAKNNHWPMYLIDAKYNSSHQPRMAIGYTVFGQLSMFAKMGLINISESDVLNLVDNLKEQISQLNPEGTNDLAKLIAFASYDKHVVFVAAEHLIGAAHVMNNQFNENAKSLTSEWHLPEFNHHYLEALSYPKLAKETTVFFFFNSAIYHPRVQKRVLLTKSLVEQKGYETQMILATTETKLEQVFEVIMIAEFVACYLPVLYGIDPSPIPSVDWFKSQMSK</sequence>
<accession>A0A2H0VJH2</accession>
<name>A0A2H0VJH2_9BACT</name>
<reference evidence="5" key="1">
    <citation type="submission" date="2017-09" db="EMBL/GenBank/DDBJ databases">
        <title>Depth-based differentiation of microbial function through sediment-hosted aquifers and enrichment of novel symbionts in the deep terrestrial subsurface.</title>
        <authorList>
            <person name="Probst A.J."/>
            <person name="Ladd B."/>
            <person name="Jarett J.K."/>
            <person name="Geller-Mcgrath D.E."/>
            <person name="Sieber C.M.K."/>
            <person name="Emerson J.B."/>
            <person name="Anantharaman K."/>
            <person name="Thomas B.C."/>
            <person name="Malmstrom R."/>
            <person name="Stieglmeier M."/>
            <person name="Klingl A."/>
            <person name="Woyke T."/>
            <person name="Ryan C.M."/>
            <person name="Banfield J.F."/>
        </authorList>
    </citation>
    <scope>NUCLEOTIDE SEQUENCE [LARGE SCALE GENOMIC DNA]</scope>
</reference>
<evidence type="ECO:0000256" key="1">
    <source>
        <dbReference type="ARBA" id="ARBA00010523"/>
    </source>
</evidence>
<dbReference type="SUPFAM" id="SSF53697">
    <property type="entry name" value="SIS domain"/>
    <property type="match status" value="1"/>
</dbReference>
<dbReference type="Proteomes" id="UP000230796">
    <property type="component" value="Unassembled WGS sequence"/>
</dbReference>
<gene>
    <name evidence="4" type="ORF">COT87_00610</name>
</gene>
<dbReference type="InterPro" id="IPR019490">
    <property type="entry name" value="Glu6P/Mann6P_isomerase_C"/>
</dbReference>
<dbReference type="GO" id="GO:1901135">
    <property type="term" value="P:carbohydrate derivative metabolic process"/>
    <property type="evidence" value="ECO:0007669"/>
    <property type="project" value="InterPro"/>
</dbReference>
<comment type="caution">
    <text evidence="4">The sequence shown here is derived from an EMBL/GenBank/DDBJ whole genome shotgun (WGS) entry which is preliminary data.</text>
</comment>
<keyword evidence="2" id="KW-0413">Isomerase</keyword>